<protein>
    <submittedName>
        <fullName evidence="1">Uncharacterized protein</fullName>
    </submittedName>
</protein>
<dbReference type="EMBL" id="GBXM01008270">
    <property type="protein sequence ID" value="JAI00308.1"/>
    <property type="molecule type" value="Transcribed_RNA"/>
</dbReference>
<proteinExistence type="predicted"/>
<organism evidence="1">
    <name type="scientific">Anguilla anguilla</name>
    <name type="common">European freshwater eel</name>
    <name type="synonym">Muraena anguilla</name>
    <dbReference type="NCBI Taxonomy" id="7936"/>
    <lineage>
        <taxon>Eukaryota</taxon>
        <taxon>Metazoa</taxon>
        <taxon>Chordata</taxon>
        <taxon>Craniata</taxon>
        <taxon>Vertebrata</taxon>
        <taxon>Euteleostomi</taxon>
        <taxon>Actinopterygii</taxon>
        <taxon>Neopterygii</taxon>
        <taxon>Teleostei</taxon>
        <taxon>Anguilliformes</taxon>
        <taxon>Anguillidae</taxon>
        <taxon>Anguilla</taxon>
    </lineage>
</organism>
<sequence>MVTILQKFLDRFLLQVCHKTETPPLIGFGVHWQFNAVDISKCAKVISDLVLRGLWAQPSNKHFLRRLLALHCFGSLRINKLPIQFMFFQLQHPLHAVCIFEEDEPKAPGPSRDGVCFDGTIQDLSKL</sequence>
<dbReference type="AlphaFoldDB" id="A0A0E9XC50"/>
<reference evidence="1" key="2">
    <citation type="journal article" date="2015" name="Fish Shellfish Immunol.">
        <title>Early steps in the European eel (Anguilla anguilla)-Vibrio vulnificus interaction in the gills: Role of the RtxA13 toxin.</title>
        <authorList>
            <person name="Callol A."/>
            <person name="Pajuelo D."/>
            <person name="Ebbesson L."/>
            <person name="Teles M."/>
            <person name="MacKenzie S."/>
            <person name="Amaro C."/>
        </authorList>
    </citation>
    <scope>NUCLEOTIDE SEQUENCE</scope>
</reference>
<reference evidence="1" key="1">
    <citation type="submission" date="2014-11" db="EMBL/GenBank/DDBJ databases">
        <authorList>
            <person name="Amaro Gonzalez C."/>
        </authorList>
    </citation>
    <scope>NUCLEOTIDE SEQUENCE</scope>
</reference>
<name>A0A0E9XC50_ANGAN</name>
<accession>A0A0E9XC50</accession>
<evidence type="ECO:0000313" key="1">
    <source>
        <dbReference type="EMBL" id="JAI00308.1"/>
    </source>
</evidence>